<evidence type="ECO:0000313" key="4">
    <source>
        <dbReference type="EMBL" id="RRK32351.1"/>
    </source>
</evidence>
<reference evidence="4" key="1">
    <citation type="submission" date="2018-10" db="EMBL/GenBank/DDBJ databases">
        <title>Schaedlerella arabinophila gen. nov. sp. nov., isolated from the mouse intestinal tract and comparative analysis with the genome of the closely related altered Schaedler flora strain ASF502.</title>
        <authorList>
            <person name="Miyake S."/>
            <person name="Soh M."/>
            <person name="Seedorf H."/>
        </authorList>
    </citation>
    <scope>NUCLEOTIDE SEQUENCE [LARGE SCALE GENOMIC DNA]</scope>
    <source>
        <strain evidence="4">DSM 106076</strain>
    </source>
</reference>
<dbReference type="AlphaFoldDB" id="A0A3R8LFP6"/>
<dbReference type="InterPro" id="IPR027954">
    <property type="entry name" value="Transcobalamin-like_C"/>
</dbReference>
<feature type="compositionally biased region" description="Basic and acidic residues" evidence="1">
    <location>
        <begin position="57"/>
        <end position="68"/>
    </location>
</feature>
<keyword evidence="5" id="KW-1185">Reference proteome</keyword>
<accession>A0A3R8LFP6</accession>
<dbReference type="PROSITE" id="PS51257">
    <property type="entry name" value="PROKAR_LIPOPROTEIN"/>
    <property type="match status" value="1"/>
</dbReference>
<name>A0A3R8LFP6_9FIRM</name>
<dbReference type="Pfam" id="PF14478">
    <property type="entry name" value="DUF4430"/>
    <property type="match status" value="1"/>
</dbReference>
<feature type="compositionally biased region" description="Acidic residues" evidence="1">
    <location>
        <begin position="73"/>
        <end position="86"/>
    </location>
</feature>
<feature type="signal peptide" evidence="2">
    <location>
        <begin position="1"/>
        <end position="25"/>
    </location>
</feature>
<feature type="region of interest" description="Disordered" evidence="1">
    <location>
        <begin position="32"/>
        <end position="95"/>
    </location>
</feature>
<feature type="domain" description="Transcobalamin-like C-terminal" evidence="3">
    <location>
        <begin position="120"/>
        <end position="187"/>
    </location>
</feature>
<evidence type="ECO:0000256" key="1">
    <source>
        <dbReference type="SAM" id="MobiDB-lite"/>
    </source>
</evidence>
<proteinExistence type="predicted"/>
<gene>
    <name evidence="4" type="ORF">EBB54_14010</name>
</gene>
<dbReference type="EMBL" id="RHJS01000002">
    <property type="protein sequence ID" value="RRK32351.1"/>
    <property type="molecule type" value="Genomic_DNA"/>
</dbReference>
<evidence type="ECO:0000259" key="3">
    <source>
        <dbReference type="Pfam" id="PF14478"/>
    </source>
</evidence>
<sequence length="189" mass="20466">MRKKCMRKQWSFFLCIVLIVAMALSAVGCNGGKENQSKGGSAAEQQTESDAENGNLDEPKGEDSDGAKNENPNETDSEAADDDQADTEGNVLGEGETQFPFTVVNQEGEETLFEIHTDKETVGEALQDVGLIEGEEGEYGLFVKTVNGITADYDKDGVYWAFYVNGEYAAEGVDSTKITEGDAYAFKVE</sequence>
<dbReference type="RefSeq" id="WP_125127829.1">
    <property type="nucleotide sequence ID" value="NZ_RHJS01000002.1"/>
</dbReference>
<dbReference type="Proteomes" id="UP000274920">
    <property type="component" value="Unassembled WGS sequence"/>
</dbReference>
<organism evidence="4 5">
    <name type="scientific">Schaedlerella arabinosiphila</name>
    <dbReference type="NCBI Taxonomy" id="2044587"/>
    <lineage>
        <taxon>Bacteria</taxon>
        <taxon>Bacillati</taxon>
        <taxon>Bacillota</taxon>
        <taxon>Clostridia</taxon>
        <taxon>Lachnospirales</taxon>
        <taxon>Lachnospiraceae</taxon>
        <taxon>Schaedlerella</taxon>
    </lineage>
</organism>
<comment type="caution">
    <text evidence="4">The sequence shown here is derived from an EMBL/GenBank/DDBJ whole genome shotgun (WGS) entry which is preliminary data.</text>
</comment>
<evidence type="ECO:0000313" key="5">
    <source>
        <dbReference type="Proteomes" id="UP000274920"/>
    </source>
</evidence>
<feature type="compositionally biased region" description="Polar residues" evidence="1">
    <location>
        <begin position="33"/>
        <end position="48"/>
    </location>
</feature>
<keyword evidence="2" id="KW-0732">Signal</keyword>
<protein>
    <submittedName>
        <fullName evidence="4">DUF4430 domain-containing protein</fullName>
    </submittedName>
</protein>
<dbReference type="Gene3D" id="2.170.130.30">
    <property type="match status" value="1"/>
</dbReference>
<evidence type="ECO:0000256" key="2">
    <source>
        <dbReference type="SAM" id="SignalP"/>
    </source>
</evidence>
<feature type="chain" id="PRO_5039582014" evidence="2">
    <location>
        <begin position="26"/>
        <end position="189"/>
    </location>
</feature>